<dbReference type="PRINTS" id="PR00024">
    <property type="entry name" value="HOMEOBOX"/>
</dbReference>
<evidence type="ECO:0000259" key="8">
    <source>
        <dbReference type="PROSITE" id="PS50071"/>
    </source>
</evidence>
<dbReference type="Pfam" id="PF00046">
    <property type="entry name" value="Homeodomain"/>
    <property type="match status" value="1"/>
</dbReference>
<evidence type="ECO:0000256" key="4">
    <source>
        <dbReference type="ARBA" id="ARBA00023242"/>
    </source>
</evidence>
<evidence type="ECO:0000256" key="6">
    <source>
        <dbReference type="RuleBase" id="RU000682"/>
    </source>
</evidence>
<dbReference type="InterPro" id="IPR009057">
    <property type="entry name" value="Homeodomain-like_sf"/>
</dbReference>
<dbReference type="InterPro" id="IPR020479">
    <property type="entry name" value="HD_metazoa"/>
</dbReference>
<proteinExistence type="predicted"/>
<evidence type="ECO:0000313" key="10">
    <source>
        <dbReference type="Proteomes" id="UP000218231"/>
    </source>
</evidence>
<dbReference type="GO" id="GO:0000978">
    <property type="term" value="F:RNA polymerase II cis-regulatory region sequence-specific DNA binding"/>
    <property type="evidence" value="ECO:0007669"/>
    <property type="project" value="TreeGrafter"/>
</dbReference>
<keyword evidence="4 5" id="KW-0539">Nucleus</keyword>
<dbReference type="PRINTS" id="PR00031">
    <property type="entry name" value="HTHREPRESSR"/>
</dbReference>
<dbReference type="SMART" id="SM00389">
    <property type="entry name" value="HOX"/>
    <property type="match status" value="1"/>
</dbReference>
<evidence type="ECO:0000256" key="1">
    <source>
        <dbReference type="ARBA" id="ARBA00004123"/>
    </source>
</evidence>
<accession>A0A2A2J4M8</accession>
<evidence type="ECO:0000313" key="9">
    <source>
        <dbReference type="EMBL" id="PAV56569.1"/>
    </source>
</evidence>
<feature type="compositionally biased region" description="Polar residues" evidence="7">
    <location>
        <begin position="17"/>
        <end position="45"/>
    </location>
</feature>
<dbReference type="CDD" id="cd00086">
    <property type="entry name" value="homeodomain"/>
    <property type="match status" value="1"/>
</dbReference>
<dbReference type="Proteomes" id="UP000218231">
    <property type="component" value="Unassembled WGS sequence"/>
</dbReference>
<reference evidence="9 10" key="1">
    <citation type="journal article" date="2017" name="Curr. Biol.">
        <title>Genome architecture and evolution of a unichromosomal asexual nematode.</title>
        <authorList>
            <person name="Fradin H."/>
            <person name="Zegar C."/>
            <person name="Gutwein M."/>
            <person name="Lucas J."/>
            <person name="Kovtun M."/>
            <person name="Corcoran D."/>
            <person name="Baugh L.R."/>
            <person name="Kiontke K."/>
            <person name="Gunsalus K."/>
            <person name="Fitch D.H."/>
            <person name="Piano F."/>
        </authorList>
    </citation>
    <scope>NUCLEOTIDE SEQUENCE [LARGE SCALE GENOMIC DNA]</scope>
    <source>
        <strain evidence="9">PF1309</strain>
    </source>
</reference>
<protein>
    <recommendedName>
        <fullName evidence="8">Homeobox domain-containing protein</fullName>
    </recommendedName>
</protein>
<feature type="DNA-binding region" description="Homeobox" evidence="5">
    <location>
        <begin position="48"/>
        <end position="107"/>
    </location>
</feature>
<name>A0A2A2J4M8_9BILA</name>
<dbReference type="STRING" id="2018661.A0A2A2J4M8"/>
<dbReference type="OrthoDB" id="6159439at2759"/>
<dbReference type="PROSITE" id="PS50071">
    <property type="entry name" value="HOMEOBOX_2"/>
    <property type="match status" value="1"/>
</dbReference>
<evidence type="ECO:0000256" key="2">
    <source>
        <dbReference type="ARBA" id="ARBA00023125"/>
    </source>
</evidence>
<evidence type="ECO:0000256" key="5">
    <source>
        <dbReference type="PROSITE-ProRule" id="PRU00108"/>
    </source>
</evidence>
<keyword evidence="2 5" id="KW-0238">DNA-binding</keyword>
<dbReference type="EMBL" id="LIAE01010694">
    <property type="protein sequence ID" value="PAV56569.1"/>
    <property type="molecule type" value="Genomic_DNA"/>
</dbReference>
<feature type="region of interest" description="Disordered" evidence="7">
    <location>
        <begin position="1"/>
        <end position="53"/>
    </location>
</feature>
<keyword evidence="10" id="KW-1185">Reference proteome</keyword>
<evidence type="ECO:0000256" key="3">
    <source>
        <dbReference type="ARBA" id="ARBA00023155"/>
    </source>
</evidence>
<dbReference type="GO" id="GO:0005634">
    <property type="term" value="C:nucleus"/>
    <property type="evidence" value="ECO:0007669"/>
    <property type="project" value="UniProtKB-SubCell"/>
</dbReference>
<gene>
    <name evidence="9" type="ORF">WR25_16549</name>
</gene>
<dbReference type="GO" id="GO:0030154">
    <property type="term" value="P:cell differentiation"/>
    <property type="evidence" value="ECO:0007669"/>
    <property type="project" value="TreeGrafter"/>
</dbReference>
<dbReference type="Gene3D" id="1.10.10.60">
    <property type="entry name" value="Homeodomain-like"/>
    <property type="match status" value="1"/>
</dbReference>
<feature type="domain" description="Homeobox" evidence="8">
    <location>
        <begin position="46"/>
        <end position="106"/>
    </location>
</feature>
<dbReference type="InterPro" id="IPR001356">
    <property type="entry name" value="HD"/>
</dbReference>
<evidence type="ECO:0000256" key="7">
    <source>
        <dbReference type="SAM" id="MobiDB-lite"/>
    </source>
</evidence>
<dbReference type="AlphaFoldDB" id="A0A2A2J4M8"/>
<dbReference type="GO" id="GO:0000981">
    <property type="term" value="F:DNA-binding transcription factor activity, RNA polymerase II-specific"/>
    <property type="evidence" value="ECO:0007669"/>
    <property type="project" value="TreeGrafter"/>
</dbReference>
<dbReference type="PANTHER" id="PTHR24340:SF70">
    <property type="entry name" value="NK7.1, ISOFORM A"/>
    <property type="match status" value="1"/>
</dbReference>
<sequence length="117" mass="13527">MHAEQQQKQKHEHKSNGIKQSQTAFFWQTTPKVSSTVPSEPYNSAQKKKKARTTFSGRQVYELEKQFEAKKYLSSAERSELAKKLGVTETQVKIWLQNRRTKHKKTVSESQSNVSSN</sequence>
<keyword evidence="3 5" id="KW-0371">Homeobox</keyword>
<dbReference type="InterPro" id="IPR000047">
    <property type="entry name" value="HTH_motif"/>
</dbReference>
<comment type="caution">
    <text evidence="9">The sequence shown here is derived from an EMBL/GenBank/DDBJ whole genome shotgun (WGS) entry which is preliminary data.</text>
</comment>
<dbReference type="SUPFAM" id="SSF46689">
    <property type="entry name" value="Homeodomain-like"/>
    <property type="match status" value="1"/>
</dbReference>
<comment type="subcellular location">
    <subcellularLocation>
        <location evidence="1 5 6">Nucleus</location>
    </subcellularLocation>
</comment>
<dbReference type="PANTHER" id="PTHR24340">
    <property type="entry name" value="HOMEOBOX PROTEIN NKX"/>
    <property type="match status" value="1"/>
</dbReference>
<dbReference type="InterPro" id="IPR050394">
    <property type="entry name" value="Homeobox_NK-like"/>
</dbReference>
<organism evidence="9 10">
    <name type="scientific">Diploscapter pachys</name>
    <dbReference type="NCBI Taxonomy" id="2018661"/>
    <lineage>
        <taxon>Eukaryota</taxon>
        <taxon>Metazoa</taxon>
        <taxon>Ecdysozoa</taxon>
        <taxon>Nematoda</taxon>
        <taxon>Chromadorea</taxon>
        <taxon>Rhabditida</taxon>
        <taxon>Rhabditina</taxon>
        <taxon>Rhabditomorpha</taxon>
        <taxon>Rhabditoidea</taxon>
        <taxon>Rhabditidae</taxon>
        <taxon>Diploscapter</taxon>
    </lineage>
</organism>